<keyword evidence="2 5" id="KW-0812">Transmembrane</keyword>
<evidence type="ECO:0000259" key="6">
    <source>
        <dbReference type="PROSITE" id="PS50850"/>
    </source>
</evidence>
<keyword evidence="3 5" id="KW-1133">Transmembrane helix</keyword>
<feature type="transmembrane region" description="Helical" evidence="5">
    <location>
        <begin position="396"/>
        <end position="420"/>
    </location>
</feature>
<feature type="domain" description="Major facilitator superfamily (MFS) profile" evidence="6">
    <location>
        <begin position="20"/>
        <end position="425"/>
    </location>
</feature>
<accession>A0A081RSN4</accession>
<dbReference type="Pfam" id="PF07690">
    <property type="entry name" value="MFS_1"/>
    <property type="match status" value="1"/>
</dbReference>
<dbReference type="InterPro" id="IPR011701">
    <property type="entry name" value="MFS"/>
</dbReference>
<dbReference type="GO" id="GO:0005886">
    <property type="term" value="C:plasma membrane"/>
    <property type="evidence" value="ECO:0007669"/>
    <property type="project" value="TreeGrafter"/>
</dbReference>
<feature type="transmembrane region" description="Helical" evidence="5">
    <location>
        <begin position="235"/>
        <end position="254"/>
    </location>
</feature>
<dbReference type="PATRIC" id="fig|1393735.3.peg.3789"/>
<comment type="subcellular location">
    <subcellularLocation>
        <location evidence="1">Endomembrane system</location>
        <topology evidence="1">Multi-pass membrane protein</topology>
    </subcellularLocation>
</comment>
<dbReference type="InterPro" id="IPR020846">
    <property type="entry name" value="MFS_dom"/>
</dbReference>
<dbReference type="GO" id="GO:0035435">
    <property type="term" value="P:phosphate ion transmembrane transport"/>
    <property type="evidence" value="ECO:0007669"/>
    <property type="project" value="TreeGrafter"/>
</dbReference>
<evidence type="ECO:0000256" key="4">
    <source>
        <dbReference type="ARBA" id="ARBA00023136"/>
    </source>
</evidence>
<keyword evidence="4 5" id="KW-0472">Membrane</keyword>
<feature type="transmembrane region" description="Helical" evidence="5">
    <location>
        <begin position="58"/>
        <end position="77"/>
    </location>
</feature>
<dbReference type="Gene3D" id="1.20.1250.20">
    <property type="entry name" value="MFS general substrate transporter like domains"/>
    <property type="match status" value="2"/>
</dbReference>
<reference evidence="7 8" key="1">
    <citation type="submission" date="2014-03" db="EMBL/GenBank/DDBJ databases">
        <title>Draft Genome of Photorhabdus temperata Meg1.</title>
        <authorList>
            <person name="Hurst S.G.IV."/>
            <person name="Morris K."/>
            <person name="Thomas K."/>
            <person name="Tisa L.S."/>
        </authorList>
    </citation>
    <scope>NUCLEOTIDE SEQUENCE [LARGE SCALE GENOMIC DNA]</scope>
    <source>
        <strain evidence="7 8">Meg1</strain>
    </source>
</reference>
<dbReference type="AlphaFoldDB" id="A0A081RSN4"/>
<dbReference type="RefSeq" id="WP_023043637.1">
    <property type="nucleotide sequence ID" value="NZ_CAWLUD010000073.1"/>
</dbReference>
<feature type="transmembrane region" description="Helical" evidence="5">
    <location>
        <begin position="170"/>
        <end position="191"/>
    </location>
</feature>
<evidence type="ECO:0000256" key="1">
    <source>
        <dbReference type="ARBA" id="ARBA00004127"/>
    </source>
</evidence>
<feature type="transmembrane region" description="Helical" evidence="5">
    <location>
        <begin position="370"/>
        <end position="390"/>
    </location>
</feature>
<dbReference type="GO" id="GO:0061513">
    <property type="term" value="F:glucose 6-phosphate:phosphate antiporter activity"/>
    <property type="evidence" value="ECO:0007669"/>
    <property type="project" value="TreeGrafter"/>
</dbReference>
<feature type="transmembrane region" description="Helical" evidence="5">
    <location>
        <begin position="274"/>
        <end position="298"/>
    </location>
</feature>
<proteinExistence type="predicted"/>
<dbReference type="NCBIfam" id="NF008661">
    <property type="entry name" value="PRK11663.1"/>
    <property type="match status" value="1"/>
</dbReference>
<dbReference type="InterPro" id="IPR000849">
    <property type="entry name" value="Sugar_P_transporter"/>
</dbReference>
<evidence type="ECO:0000256" key="3">
    <source>
        <dbReference type="ARBA" id="ARBA00022989"/>
    </source>
</evidence>
<feature type="transmembrane region" description="Helical" evidence="5">
    <location>
        <begin position="334"/>
        <end position="358"/>
    </location>
</feature>
<dbReference type="PANTHER" id="PTHR43826">
    <property type="entry name" value="GLUCOSE-6-PHOSPHATE EXCHANGER SLC37A4"/>
    <property type="match status" value="1"/>
</dbReference>
<dbReference type="EMBL" id="JGVH01000073">
    <property type="protein sequence ID" value="KER01687.1"/>
    <property type="molecule type" value="Genomic_DNA"/>
</dbReference>
<evidence type="ECO:0000313" key="7">
    <source>
        <dbReference type="EMBL" id="KER01687.1"/>
    </source>
</evidence>
<feature type="transmembrane region" description="Helical" evidence="5">
    <location>
        <begin position="89"/>
        <end position="116"/>
    </location>
</feature>
<dbReference type="PANTHER" id="PTHR43826:SF3">
    <property type="entry name" value="GLUCOSE-6-PHOSPHATE EXCHANGER SLC37A4"/>
    <property type="match status" value="1"/>
</dbReference>
<dbReference type="InterPro" id="IPR036259">
    <property type="entry name" value="MFS_trans_sf"/>
</dbReference>
<sequence length="443" mass="49777">MQTISQEQVSQRYRYWRSRLLISMIIGYAAFYLTRKSFNFVMPVMQLELGLDKGDIGWITSLFYLAYGGSKFVSGVFHDRTGYRWFMGAGLVMTGVLNIIFAFCSSFPALLIIWTLNGFFQGWGWPPCARLLTHWYSRNERGFWWGCWNISINVVGVTIPMLSAFLATTYGWQAALMMPGIIGILLGIWLCHQLCDIPQRQSLPSVGHWRQDSLELRHEQLSPPMPMMQILRDTILINRTIWLLGLSYILVYLIRMAINDWGNLWLSETHGANLLSANATLSLFELGGLTGALFSGWGSDLLFRGQRAPMILLFALGLFISVTALWLMPIHHYALLAVCFFSIGFFVFGPQMLIGLAATEYCHKQAAGTVTGYLGLYAYLGAAMAGWPLSQVVAHYGWSGMFALLTIAAAMMGLLLMPLLMADVSKREHMAGVASLLFNDKKF</sequence>
<dbReference type="GO" id="GO:0012505">
    <property type="term" value="C:endomembrane system"/>
    <property type="evidence" value="ECO:0007669"/>
    <property type="project" value="UniProtKB-SubCell"/>
</dbReference>
<evidence type="ECO:0000313" key="8">
    <source>
        <dbReference type="Proteomes" id="UP000028002"/>
    </source>
</evidence>
<dbReference type="Proteomes" id="UP000028002">
    <property type="component" value="Unassembled WGS sequence"/>
</dbReference>
<dbReference type="PIRSF" id="PIRSF002808">
    <property type="entry name" value="Hexose_phosphate_transp"/>
    <property type="match status" value="1"/>
</dbReference>
<feature type="transmembrane region" description="Helical" evidence="5">
    <location>
        <begin position="20"/>
        <end position="38"/>
    </location>
</feature>
<comment type="caution">
    <text evidence="7">The sequence shown here is derived from an EMBL/GenBank/DDBJ whole genome shotgun (WGS) entry which is preliminary data.</text>
</comment>
<name>A0A081RSN4_PHOTE</name>
<dbReference type="SUPFAM" id="SSF103473">
    <property type="entry name" value="MFS general substrate transporter"/>
    <property type="match status" value="1"/>
</dbReference>
<dbReference type="InterPro" id="IPR051337">
    <property type="entry name" value="OPA_Antiporter"/>
</dbReference>
<evidence type="ECO:0000256" key="5">
    <source>
        <dbReference type="SAM" id="Phobius"/>
    </source>
</evidence>
<feature type="transmembrane region" description="Helical" evidence="5">
    <location>
        <begin position="310"/>
        <end position="328"/>
    </location>
</feature>
<dbReference type="PROSITE" id="PS50850">
    <property type="entry name" value="MFS"/>
    <property type="match status" value="1"/>
</dbReference>
<evidence type="ECO:0000256" key="2">
    <source>
        <dbReference type="ARBA" id="ARBA00022692"/>
    </source>
</evidence>
<gene>
    <name evidence="7" type="ORF">MEG1DRAFT_03706</name>
</gene>
<organism evidence="7 8">
    <name type="scientific">Photorhabdus temperata subsp. temperata Meg1</name>
    <dbReference type="NCBI Taxonomy" id="1393735"/>
    <lineage>
        <taxon>Bacteria</taxon>
        <taxon>Pseudomonadati</taxon>
        <taxon>Pseudomonadota</taxon>
        <taxon>Gammaproteobacteria</taxon>
        <taxon>Enterobacterales</taxon>
        <taxon>Morganellaceae</taxon>
        <taxon>Photorhabdus</taxon>
    </lineage>
</organism>
<protein>
    <submittedName>
        <fullName evidence="7">Sugar phosphate permease</fullName>
    </submittedName>
</protein>